<organism evidence="2 3">
    <name type="scientific">Streptomyces gottesmaniae</name>
    <dbReference type="NCBI Taxonomy" id="3075518"/>
    <lineage>
        <taxon>Bacteria</taxon>
        <taxon>Bacillati</taxon>
        <taxon>Actinomycetota</taxon>
        <taxon>Actinomycetes</taxon>
        <taxon>Kitasatosporales</taxon>
        <taxon>Streptomycetaceae</taxon>
        <taxon>Streptomyces</taxon>
    </lineage>
</organism>
<sequence>MTTLLGFDLGIELTQLLVVALLMPSLLVLARARLYPALRTTLAVIGLVFSVSWMLERAALTASDPFEGVQTWLVGHRCGWR</sequence>
<feature type="transmembrane region" description="Helical" evidence="1">
    <location>
        <begin position="13"/>
        <end position="30"/>
    </location>
</feature>
<comment type="caution">
    <text evidence="2">The sequence shown here is derived from an EMBL/GenBank/DDBJ whole genome shotgun (WGS) entry which is preliminary data.</text>
</comment>
<accession>A0ABU2Z9Z2</accession>
<name>A0ABU2Z9Z2_9ACTN</name>
<proteinExistence type="predicted"/>
<gene>
    <name evidence="2" type="ORF">RM704_39245</name>
</gene>
<keyword evidence="1" id="KW-0812">Transmembrane</keyword>
<keyword evidence="3" id="KW-1185">Reference proteome</keyword>
<feature type="transmembrane region" description="Helical" evidence="1">
    <location>
        <begin position="37"/>
        <end position="55"/>
    </location>
</feature>
<evidence type="ECO:0000313" key="2">
    <source>
        <dbReference type="EMBL" id="MDT0573412.1"/>
    </source>
</evidence>
<keyword evidence="1" id="KW-0472">Membrane</keyword>
<protein>
    <submittedName>
        <fullName evidence="2">Uncharacterized protein</fullName>
    </submittedName>
</protein>
<keyword evidence="1" id="KW-1133">Transmembrane helix</keyword>
<dbReference type="RefSeq" id="WP_033525577.1">
    <property type="nucleotide sequence ID" value="NZ_JAVRFJ010000050.1"/>
</dbReference>
<dbReference type="EMBL" id="JAVRFJ010000050">
    <property type="protein sequence ID" value="MDT0573412.1"/>
    <property type="molecule type" value="Genomic_DNA"/>
</dbReference>
<reference evidence="2" key="1">
    <citation type="submission" date="2024-05" db="EMBL/GenBank/DDBJ databases">
        <title>30 novel species of actinomycetes from the DSMZ collection.</title>
        <authorList>
            <person name="Nouioui I."/>
        </authorList>
    </citation>
    <scope>NUCLEOTIDE SEQUENCE</scope>
    <source>
        <strain evidence="2">DSM 3412</strain>
    </source>
</reference>
<evidence type="ECO:0000313" key="3">
    <source>
        <dbReference type="Proteomes" id="UP001180737"/>
    </source>
</evidence>
<evidence type="ECO:0000256" key="1">
    <source>
        <dbReference type="SAM" id="Phobius"/>
    </source>
</evidence>
<dbReference type="Proteomes" id="UP001180737">
    <property type="component" value="Unassembled WGS sequence"/>
</dbReference>